<evidence type="ECO:0000256" key="3">
    <source>
        <dbReference type="ARBA" id="ARBA00022692"/>
    </source>
</evidence>
<protein>
    <submittedName>
        <fullName evidence="10">ABC transporter permease</fullName>
    </submittedName>
</protein>
<evidence type="ECO:0000259" key="9">
    <source>
        <dbReference type="Pfam" id="PF12704"/>
    </source>
</evidence>
<dbReference type="GO" id="GO:0022857">
    <property type="term" value="F:transmembrane transporter activity"/>
    <property type="evidence" value="ECO:0007669"/>
    <property type="project" value="TreeGrafter"/>
</dbReference>
<dbReference type="Pfam" id="PF02687">
    <property type="entry name" value="FtsX"/>
    <property type="match status" value="2"/>
</dbReference>
<feature type="transmembrane region" description="Helical" evidence="7">
    <location>
        <begin position="703"/>
        <end position="724"/>
    </location>
</feature>
<dbReference type="Pfam" id="PF12704">
    <property type="entry name" value="MacB_PCD"/>
    <property type="match status" value="1"/>
</dbReference>
<feature type="transmembrane region" description="Helical" evidence="7">
    <location>
        <begin position="258"/>
        <end position="282"/>
    </location>
</feature>
<feature type="transmembrane region" description="Helical" evidence="7">
    <location>
        <begin position="313"/>
        <end position="346"/>
    </location>
</feature>
<comment type="similarity">
    <text evidence="6">Belongs to the ABC-4 integral membrane protein family.</text>
</comment>
<feature type="domain" description="MacB-like periplasmic core" evidence="9">
    <location>
        <begin position="18"/>
        <end position="231"/>
    </location>
</feature>
<keyword evidence="11" id="KW-1185">Reference proteome</keyword>
<keyword evidence="4 7" id="KW-1133">Transmembrane helix</keyword>
<keyword evidence="2" id="KW-1003">Cell membrane</keyword>
<gene>
    <name evidence="10" type="ORF">FE782_13835</name>
</gene>
<dbReference type="EMBL" id="VCIW01000008">
    <property type="protein sequence ID" value="TLS51582.1"/>
    <property type="molecule type" value="Genomic_DNA"/>
</dbReference>
<feature type="domain" description="ABC3 transporter permease C-terminal" evidence="8">
    <location>
        <begin position="264"/>
        <end position="383"/>
    </location>
</feature>
<feature type="transmembrane region" description="Helical" evidence="7">
    <location>
        <begin position="785"/>
        <end position="808"/>
    </location>
</feature>
<evidence type="ECO:0000259" key="8">
    <source>
        <dbReference type="Pfam" id="PF02687"/>
    </source>
</evidence>
<feature type="transmembrane region" description="Helical" evidence="7">
    <location>
        <begin position="744"/>
        <end position="773"/>
    </location>
</feature>
<evidence type="ECO:0000313" key="10">
    <source>
        <dbReference type="EMBL" id="TLS51582.1"/>
    </source>
</evidence>
<evidence type="ECO:0000256" key="4">
    <source>
        <dbReference type="ARBA" id="ARBA00022989"/>
    </source>
</evidence>
<dbReference type="OrthoDB" id="9780560at2"/>
<dbReference type="InterPro" id="IPR025857">
    <property type="entry name" value="MacB_PCD"/>
</dbReference>
<dbReference type="RefSeq" id="WP_138194761.1">
    <property type="nucleotide sequence ID" value="NZ_VCIW01000008.1"/>
</dbReference>
<comment type="caution">
    <text evidence="10">The sequence shown here is derived from an EMBL/GenBank/DDBJ whole genome shotgun (WGS) entry which is preliminary data.</text>
</comment>
<evidence type="ECO:0000256" key="2">
    <source>
        <dbReference type="ARBA" id="ARBA00022475"/>
    </source>
</evidence>
<dbReference type="InterPro" id="IPR050250">
    <property type="entry name" value="Macrolide_Exporter_MacB"/>
</dbReference>
<feature type="transmembrane region" description="Helical" evidence="7">
    <location>
        <begin position="471"/>
        <end position="490"/>
    </location>
</feature>
<proteinExistence type="inferred from homology"/>
<dbReference type="PANTHER" id="PTHR30572:SF4">
    <property type="entry name" value="ABC TRANSPORTER PERMEASE YTRF"/>
    <property type="match status" value="1"/>
</dbReference>
<dbReference type="AlphaFoldDB" id="A0A5R9G5E4"/>
<evidence type="ECO:0000256" key="1">
    <source>
        <dbReference type="ARBA" id="ARBA00004651"/>
    </source>
</evidence>
<sequence length="828" mass="89869">MNLWQIAWRNLMRRKLRTLLTVVSIVIGVASTFGVIASVDTAKKAFPLYMKAAFGKADFSINGTEPYFSGDVLHDVQHIEGAVSIATMKQATNLVLENEDIAAIQKRVDLKGYSRLDTPLTGYKVVEGTLTGDGAVITDRTAGVWNAKVGDPIAIETDAGVQQVRIDAIVRYTADLMGPSSWMMAKYHPWTVAVPLHLVQEWFERTGEIESVQIKLLPGTDAAQAEARFDELVKKDDSVYLQPVLLNMEAQFKDADTFFLALYIAGCLGIALSAFVIFNSLYVSIQERKNEFAALKTIGYTPGQLRRFVLYEVLLLSAAGTAVGAIIGYGLALLLKSVIFMIFGVYDDSGMELAKGLVVSIAAGIVVPIAASLAPIRQAGKVSVIAALKETAASSSKLPRWRGAVGALLIVSALFIKHLLLVVPLLLGVALVFPFLFKAFAALLKPAYRALFGFGGVVASRNLERNLGRTSMTSVVLCLGIAMVLLMSSLNSALIQTYERVIHASYGGNLDVMLHHIEPTDLDELRATEGVADAQTYPLHLAVWELNGKKRNLPVYGVGAEWIDRFPLFTAGGEAQSAWIGRLGDDELLMDRVALEVWGGEIGETITLDTLAGPRPFTVVGAVETMKNNGFGAFMGDGAFRGHFGLKYERNALVLKDDRISPLQLRENVFDRFGARIESMFGPEDWVSVVGATYTGSFSVVNFLIVLSIVISGIGITNTMLMNIMERVRELGMMRAVGVTRGQLIRMVMLEGFGIGLAATVIGCAFGILLIYMTSTFMSINTLTYRFGISWAILSAVCAFGLLVSLLSSFTPASRAAKTPLSEALRYE</sequence>
<accession>A0A5R9G5E4</accession>
<feature type="transmembrane region" description="Helical" evidence="7">
    <location>
        <begin position="404"/>
        <end position="433"/>
    </location>
</feature>
<dbReference type="GO" id="GO:0005886">
    <property type="term" value="C:plasma membrane"/>
    <property type="evidence" value="ECO:0007669"/>
    <property type="project" value="UniProtKB-SubCell"/>
</dbReference>
<comment type="subcellular location">
    <subcellularLocation>
        <location evidence="1">Cell membrane</location>
        <topology evidence="1">Multi-pass membrane protein</topology>
    </subcellularLocation>
</comment>
<keyword evidence="5 7" id="KW-0472">Membrane</keyword>
<evidence type="ECO:0000256" key="5">
    <source>
        <dbReference type="ARBA" id="ARBA00023136"/>
    </source>
</evidence>
<reference evidence="10 11" key="1">
    <citation type="submission" date="2019-05" db="EMBL/GenBank/DDBJ databases">
        <authorList>
            <person name="Narsing Rao M.P."/>
            <person name="Li W.J."/>
        </authorList>
    </citation>
    <scope>NUCLEOTIDE SEQUENCE [LARGE SCALE GENOMIC DNA]</scope>
    <source>
        <strain evidence="10 11">SYSU_K30003</strain>
    </source>
</reference>
<evidence type="ECO:0000256" key="7">
    <source>
        <dbReference type="SAM" id="Phobius"/>
    </source>
</evidence>
<name>A0A5R9G5E4_9BACL</name>
<dbReference type="InterPro" id="IPR003838">
    <property type="entry name" value="ABC3_permease_C"/>
</dbReference>
<dbReference type="Proteomes" id="UP000309676">
    <property type="component" value="Unassembled WGS sequence"/>
</dbReference>
<evidence type="ECO:0000313" key="11">
    <source>
        <dbReference type="Proteomes" id="UP000309676"/>
    </source>
</evidence>
<feature type="domain" description="ABC3 transporter permease C-terminal" evidence="8">
    <location>
        <begin position="702"/>
        <end position="820"/>
    </location>
</feature>
<organism evidence="10 11">
    <name type="scientific">Paenibacillus antri</name>
    <dbReference type="NCBI Taxonomy" id="2582848"/>
    <lineage>
        <taxon>Bacteria</taxon>
        <taxon>Bacillati</taxon>
        <taxon>Bacillota</taxon>
        <taxon>Bacilli</taxon>
        <taxon>Bacillales</taxon>
        <taxon>Paenibacillaceae</taxon>
        <taxon>Paenibacillus</taxon>
    </lineage>
</organism>
<dbReference type="PANTHER" id="PTHR30572">
    <property type="entry name" value="MEMBRANE COMPONENT OF TRANSPORTER-RELATED"/>
    <property type="match status" value="1"/>
</dbReference>
<evidence type="ECO:0000256" key="6">
    <source>
        <dbReference type="ARBA" id="ARBA00038076"/>
    </source>
</evidence>
<keyword evidence="3 7" id="KW-0812">Transmembrane</keyword>
<feature type="transmembrane region" description="Helical" evidence="7">
    <location>
        <begin position="358"/>
        <end position="376"/>
    </location>
</feature>